<dbReference type="PANTHER" id="PTHR23213">
    <property type="entry name" value="FORMIN-RELATED"/>
    <property type="match status" value="1"/>
</dbReference>
<dbReference type="EMBL" id="JAJJMA010162805">
    <property type="protein sequence ID" value="MCL7035966.1"/>
    <property type="molecule type" value="Genomic_DNA"/>
</dbReference>
<dbReference type="PROSITE" id="PS51444">
    <property type="entry name" value="FH2"/>
    <property type="match status" value="1"/>
</dbReference>
<feature type="compositionally biased region" description="Low complexity" evidence="4">
    <location>
        <begin position="406"/>
        <end position="419"/>
    </location>
</feature>
<dbReference type="Proteomes" id="UP001177140">
    <property type="component" value="Unassembled WGS sequence"/>
</dbReference>
<feature type="compositionally biased region" description="Basic and acidic residues" evidence="4">
    <location>
        <begin position="363"/>
        <end position="372"/>
    </location>
</feature>
<comment type="caution">
    <text evidence="8">The sequence shown here is derived from an EMBL/GenBank/DDBJ whole genome shotgun (WGS) entry which is preliminary data.</text>
</comment>
<feature type="region of interest" description="Disordered" evidence="4">
    <location>
        <begin position="908"/>
        <end position="962"/>
    </location>
</feature>
<protein>
    <recommendedName>
        <fullName evidence="2">Formin-like protein</fullName>
    </recommendedName>
</protein>
<keyword evidence="6" id="KW-0732">Signal</keyword>
<dbReference type="SMART" id="SM00498">
    <property type="entry name" value="FH2"/>
    <property type="match status" value="1"/>
</dbReference>
<evidence type="ECO:0000256" key="1">
    <source>
        <dbReference type="ARBA" id="ARBA00025793"/>
    </source>
</evidence>
<feature type="compositionally biased region" description="Acidic residues" evidence="4">
    <location>
        <begin position="951"/>
        <end position="962"/>
    </location>
</feature>
<feature type="compositionally biased region" description="Low complexity" evidence="4">
    <location>
        <begin position="471"/>
        <end position="484"/>
    </location>
</feature>
<dbReference type="InterPro" id="IPR015425">
    <property type="entry name" value="FH2_Formin"/>
</dbReference>
<dbReference type="GO" id="GO:0045010">
    <property type="term" value="P:actin nucleation"/>
    <property type="evidence" value="ECO:0007669"/>
    <property type="project" value="InterPro"/>
</dbReference>
<gene>
    <name evidence="8" type="ORF">MKW94_015498</name>
</gene>
<dbReference type="AlphaFoldDB" id="A0AA41SIC1"/>
<evidence type="ECO:0000313" key="9">
    <source>
        <dbReference type="Proteomes" id="UP001177140"/>
    </source>
</evidence>
<feature type="transmembrane region" description="Helical" evidence="5">
    <location>
        <begin position="332"/>
        <end position="355"/>
    </location>
</feature>
<evidence type="ECO:0000256" key="6">
    <source>
        <dbReference type="SAM" id="SignalP"/>
    </source>
</evidence>
<feature type="region of interest" description="Disordered" evidence="4">
    <location>
        <begin position="361"/>
        <end position="496"/>
    </location>
</feature>
<proteinExistence type="inferred from homology"/>
<feature type="compositionally biased region" description="Low complexity" evidence="4">
    <location>
        <begin position="255"/>
        <end position="275"/>
    </location>
</feature>
<feature type="signal peptide" evidence="6">
    <location>
        <begin position="1"/>
        <end position="23"/>
    </location>
</feature>
<feature type="coiled-coil region" evidence="3">
    <location>
        <begin position="812"/>
        <end position="863"/>
    </location>
</feature>
<reference evidence="8" key="1">
    <citation type="submission" date="2022-03" db="EMBL/GenBank/DDBJ databases">
        <title>A functionally conserved STORR gene fusion in Papaver species that diverged 16.8 million years ago.</title>
        <authorList>
            <person name="Catania T."/>
        </authorList>
    </citation>
    <scope>NUCLEOTIDE SEQUENCE</scope>
    <source>
        <strain evidence="8">S-191538</strain>
    </source>
</reference>
<dbReference type="PANTHER" id="PTHR23213:SF269">
    <property type="entry name" value="FORMIN-LIKE PROTEIN 5"/>
    <property type="match status" value="1"/>
</dbReference>
<feature type="chain" id="PRO_5041443889" description="Formin-like protein" evidence="6">
    <location>
        <begin position="24"/>
        <end position="962"/>
    </location>
</feature>
<evidence type="ECO:0000256" key="4">
    <source>
        <dbReference type="SAM" id="MobiDB-lite"/>
    </source>
</evidence>
<comment type="similarity">
    <text evidence="1">Belongs to the formin-like family. Class-I subfamily.</text>
</comment>
<keyword evidence="5" id="KW-1133">Transmembrane helix</keyword>
<name>A0AA41SIC1_PAPNU</name>
<evidence type="ECO:0000313" key="8">
    <source>
        <dbReference type="EMBL" id="MCL7035966.1"/>
    </source>
</evidence>
<feature type="compositionally biased region" description="Pro residues" evidence="4">
    <location>
        <begin position="420"/>
        <end position="453"/>
    </location>
</feature>
<dbReference type="Gene3D" id="1.20.58.2220">
    <property type="entry name" value="Formin, FH2 domain"/>
    <property type="match status" value="1"/>
</dbReference>
<dbReference type="Pfam" id="PF02181">
    <property type="entry name" value="FH2"/>
    <property type="match status" value="1"/>
</dbReference>
<keyword evidence="3" id="KW-0175">Coiled coil</keyword>
<feature type="region of interest" description="Disordered" evidence="4">
    <location>
        <begin position="255"/>
        <end position="299"/>
    </location>
</feature>
<evidence type="ECO:0000259" key="7">
    <source>
        <dbReference type="PROSITE" id="PS51444"/>
    </source>
</evidence>
<keyword evidence="5" id="KW-0812">Transmembrane</keyword>
<sequence>MDTRRVSCVFLALLILYCTLVNGRDRKMEKFYMDPGSYLEIDDTMVEQLWTKCRLDLMQIKETVESFDLYFPEEMSITYKETNSVAWSAAKLNLQKAISVLPLQMKKTLFHCLEVHNVPLRVSEEVGISKNLYSKYAGFQFGRRVASRRSLGVMLLQDLSPTPSPSPSSATTPAPAPGQATTLLNVELLKDPVPTPYASPARAPMPVHTPAFSEFLDVKLLDEGISSTLSPAPAVAVTPEFLDVKLLDEGGISSTLSPAPAPAPAVAVTPSSSAPKPSPREAADSPTKSSAKGPAKPFFPPDFISDTQSAIAASPHIPSDAPPKKQSKQKEVSIAVGLAAAGTFVLAAILCFCFFKCRKRTDSRHPQKDDKPLLILNNNSSGDSAQKPGLKNSDNVDEVQGLPIQNPSGSSLASNNSAALPPPPGRDDAPPPPPPPGPPPPPPPRARPPPPPKGSMLPPRSKQQPSIKQKGSLAAAGSSVSGDGPDAEGDGDAPKTKLKPFFWDKLMANPDHSMVWHQIKSGSFQCDEEMIENLFGYAAPDKNKTDNKKEWTPQDPGSHFIKLIDPKKAQNLSILLRALNLTTEEVVDALQEGTELPSELLQTLLKMAPTADEELKLRLYNGELSTLGPAERFLKVLIGIPFAFKRMDSLLLMNSLQEELPSIKESLATLEVACKEVRNNRLFLKLLEAVLKTGNRMNVGTYRGGAQAFKLDTLLKLSDVKGADGKTTLLHFVVQEIIRSEGLRAARNARENLSVCSVKSEDLVEDSPHETEDDFRSLGLQVVSGLSSELENVRKASVVDGDGLKSTVAKLGQSLVKSKEFLNREMKDLEEDSGFHRTLKSFVERAEADITSLLEEEKRISDLVKNTGDYFHGNAGKEEALHLFVIVRDFLVILDKVCNEVRQSIKTPATTSKTKESSSAPPPSTELHQSASPDIRQRLFPAIVGRRMDDSDSSSDDESPSP</sequence>
<organism evidence="8 9">
    <name type="scientific">Papaver nudicaule</name>
    <name type="common">Iceland poppy</name>
    <dbReference type="NCBI Taxonomy" id="74823"/>
    <lineage>
        <taxon>Eukaryota</taxon>
        <taxon>Viridiplantae</taxon>
        <taxon>Streptophyta</taxon>
        <taxon>Embryophyta</taxon>
        <taxon>Tracheophyta</taxon>
        <taxon>Spermatophyta</taxon>
        <taxon>Magnoliopsida</taxon>
        <taxon>Ranunculales</taxon>
        <taxon>Papaveraceae</taxon>
        <taxon>Papaveroideae</taxon>
        <taxon>Papaver</taxon>
    </lineage>
</organism>
<dbReference type="InterPro" id="IPR027643">
    <property type="entry name" value="Formin-like_plant"/>
</dbReference>
<evidence type="ECO:0000256" key="5">
    <source>
        <dbReference type="SAM" id="Phobius"/>
    </source>
</evidence>
<keyword evidence="9" id="KW-1185">Reference proteome</keyword>
<feature type="region of interest" description="Disordered" evidence="4">
    <location>
        <begin position="157"/>
        <end position="178"/>
    </location>
</feature>
<dbReference type="SUPFAM" id="SSF101447">
    <property type="entry name" value="Formin homology 2 domain (FH2 domain)"/>
    <property type="match status" value="1"/>
</dbReference>
<accession>A0AA41SIC1</accession>
<evidence type="ECO:0000256" key="2">
    <source>
        <dbReference type="RuleBase" id="RU361260"/>
    </source>
</evidence>
<dbReference type="InterPro" id="IPR042201">
    <property type="entry name" value="FH2_Formin_sf"/>
</dbReference>
<dbReference type="GO" id="GO:0051015">
    <property type="term" value="F:actin filament binding"/>
    <property type="evidence" value="ECO:0007669"/>
    <property type="project" value="InterPro"/>
</dbReference>
<keyword evidence="5" id="KW-0472">Membrane</keyword>
<feature type="domain" description="FH2" evidence="7">
    <location>
        <begin position="488"/>
        <end position="920"/>
    </location>
</feature>
<evidence type="ECO:0000256" key="3">
    <source>
        <dbReference type="SAM" id="Coils"/>
    </source>
</evidence>